<dbReference type="Proteomes" id="UP000649617">
    <property type="component" value="Unassembled WGS sequence"/>
</dbReference>
<accession>A0A812WEX4</accession>
<keyword evidence="3" id="KW-1185">Reference proteome</keyword>
<sequence>MDSARCSGSQCASRAGTPLFSMTPRGRRSPATRGPSRAGGGSFSARASPEHRVDKEEALLFWRFDLQTQEEDPELELLLTAARARRGVRLYPSNPHSKAVVNQVVFNREQEAPLDDRFDTKHFHAMFEDAAGRPSWKNQLRSKRMGPQSDADCWGPVADPRTLPVVPGGRRKFVKAPMTKSIVDDIVLGHDVDMSGTDPQRFDAMQALHIGAAGAPSWVPRHQGLGSTARVHRQRHAKLRRKAQQLAARLAATETPPKQAIKEPELKVGRRLSANALPLAVAKALSMFRDEKGLALAEAWGGPAIYRQT</sequence>
<feature type="region of interest" description="Disordered" evidence="1">
    <location>
        <begin position="134"/>
        <end position="153"/>
    </location>
</feature>
<reference evidence="2" key="1">
    <citation type="submission" date="2021-02" db="EMBL/GenBank/DDBJ databases">
        <authorList>
            <person name="Dougan E. K."/>
            <person name="Rhodes N."/>
            <person name="Thang M."/>
            <person name="Chan C."/>
        </authorList>
    </citation>
    <scope>NUCLEOTIDE SEQUENCE</scope>
</reference>
<feature type="region of interest" description="Disordered" evidence="1">
    <location>
        <begin position="1"/>
        <end position="50"/>
    </location>
</feature>
<dbReference type="AlphaFoldDB" id="A0A812WEX4"/>
<protein>
    <submittedName>
        <fullName evidence="2">Uncharacterized protein</fullName>
    </submittedName>
</protein>
<proteinExistence type="predicted"/>
<dbReference type="EMBL" id="CAJNIZ010044016">
    <property type="protein sequence ID" value="CAE7675482.1"/>
    <property type="molecule type" value="Genomic_DNA"/>
</dbReference>
<gene>
    <name evidence="2" type="ORF">SPIL2461_LOCUS18713</name>
</gene>
<evidence type="ECO:0000313" key="3">
    <source>
        <dbReference type="Proteomes" id="UP000649617"/>
    </source>
</evidence>
<evidence type="ECO:0000256" key="1">
    <source>
        <dbReference type="SAM" id="MobiDB-lite"/>
    </source>
</evidence>
<name>A0A812WEX4_SYMPI</name>
<comment type="caution">
    <text evidence="2">The sequence shown here is derived from an EMBL/GenBank/DDBJ whole genome shotgun (WGS) entry which is preliminary data.</text>
</comment>
<organism evidence="2 3">
    <name type="scientific">Symbiodinium pilosum</name>
    <name type="common">Dinoflagellate</name>
    <dbReference type="NCBI Taxonomy" id="2952"/>
    <lineage>
        <taxon>Eukaryota</taxon>
        <taxon>Sar</taxon>
        <taxon>Alveolata</taxon>
        <taxon>Dinophyceae</taxon>
        <taxon>Suessiales</taxon>
        <taxon>Symbiodiniaceae</taxon>
        <taxon>Symbiodinium</taxon>
    </lineage>
</organism>
<feature type="compositionally biased region" description="Polar residues" evidence="1">
    <location>
        <begin position="1"/>
        <end position="12"/>
    </location>
</feature>
<evidence type="ECO:0000313" key="2">
    <source>
        <dbReference type="EMBL" id="CAE7675482.1"/>
    </source>
</evidence>